<proteinExistence type="predicted"/>
<dbReference type="SMART" id="SM00062">
    <property type="entry name" value="PBPb"/>
    <property type="match status" value="1"/>
</dbReference>
<evidence type="ECO:0000313" key="3">
    <source>
        <dbReference type="EMBL" id="GGA77647.1"/>
    </source>
</evidence>
<reference evidence="3" key="2">
    <citation type="submission" date="2020-09" db="EMBL/GenBank/DDBJ databases">
        <authorList>
            <person name="Sun Q."/>
            <person name="Zhou Y."/>
        </authorList>
    </citation>
    <scope>NUCLEOTIDE SEQUENCE</scope>
    <source>
        <strain evidence="3">CGMCC 1.15320</strain>
    </source>
</reference>
<dbReference type="Gene3D" id="3.40.190.10">
    <property type="entry name" value="Periplasmic binding protein-like II"/>
    <property type="match status" value="2"/>
</dbReference>
<dbReference type="InterPro" id="IPR001638">
    <property type="entry name" value="Solute-binding_3/MltF_N"/>
</dbReference>
<gene>
    <name evidence="3" type="ORF">GCM10011385_34700</name>
</gene>
<keyword evidence="4" id="KW-1185">Reference proteome</keyword>
<keyword evidence="1" id="KW-0732">Signal</keyword>
<dbReference type="PROSITE" id="PS51318">
    <property type="entry name" value="TAT"/>
    <property type="match status" value="1"/>
</dbReference>
<sequence length="292" mass="31351">MTDNILKPAFASGLPTRRSVLLGAAATGASLALGGRTAFAEARLAPPAIIKSGTLVMSTNPTLPPLQFVDSAGEVQGMRIELGKELAKALGLAPEYVKVEFATMVPGLASGRWDMINTGIYWTEERSKLMYMIPYERAAISFIVPNGNPKKIEKWEDMAGLAVGVELGGIEEKRTREVDTMLKEAGLQGITVRVFNNFSEAFQALRAGQVDAATSIDATAQFLQDKGEFYRAVSGLFPQTASLAFASKELADASVEALNSLRKSGYYDDLFAKYGVLTIEEELFAIKGPGPA</sequence>
<dbReference type="PANTHER" id="PTHR35936">
    <property type="entry name" value="MEMBRANE-BOUND LYTIC MUREIN TRANSGLYCOSYLASE F"/>
    <property type="match status" value="1"/>
</dbReference>
<dbReference type="SUPFAM" id="SSF53850">
    <property type="entry name" value="Periplasmic binding protein-like II"/>
    <property type="match status" value="1"/>
</dbReference>
<dbReference type="Proteomes" id="UP000636264">
    <property type="component" value="Unassembled WGS sequence"/>
</dbReference>
<organism evidence="3 4">
    <name type="scientific">Nitratireductor aestuarii</name>
    <dbReference type="NCBI Taxonomy" id="1735103"/>
    <lineage>
        <taxon>Bacteria</taxon>
        <taxon>Pseudomonadati</taxon>
        <taxon>Pseudomonadota</taxon>
        <taxon>Alphaproteobacteria</taxon>
        <taxon>Hyphomicrobiales</taxon>
        <taxon>Phyllobacteriaceae</taxon>
        <taxon>Nitratireductor</taxon>
    </lineage>
</organism>
<dbReference type="AlphaFoldDB" id="A0A916S1E0"/>
<dbReference type="CDD" id="cd01004">
    <property type="entry name" value="PBP2_MidA_like"/>
    <property type="match status" value="1"/>
</dbReference>
<reference evidence="3" key="1">
    <citation type="journal article" date="2014" name="Int. J. Syst. Evol. Microbiol.">
        <title>Complete genome sequence of Corynebacterium casei LMG S-19264T (=DSM 44701T), isolated from a smear-ripened cheese.</title>
        <authorList>
            <consortium name="US DOE Joint Genome Institute (JGI-PGF)"/>
            <person name="Walter F."/>
            <person name="Albersmeier A."/>
            <person name="Kalinowski J."/>
            <person name="Ruckert C."/>
        </authorList>
    </citation>
    <scope>NUCLEOTIDE SEQUENCE</scope>
    <source>
        <strain evidence="3">CGMCC 1.15320</strain>
    </source>
</reference>
<feature type="domain" description="Solute-binding protein family 3/N-terminal" evidence="2">
    <location>
        <begin position="54"/>
        <end position="277"/>
    </location>
</feature>
<evidence type="ECO:0000256" key="1">
    <source>
        <dbReference type="ARBA" id="ARBA00022729"/>
    </source>
</evidence>
<protein>
    <submittedName>
        <fullName evidence="3">Amino acid ABC transporter</fullName>
    </submittedName>
</protein>
<evidence type="ECO:0000259" key="2">
    <source>
        <dbReference type="SMART" id="SM00062"/>
    </source>
</evidence>
<dbReference type="Pfam" id="PF00497">
    <property type="entry name" value="SBP_bac_3"/>
    <property type="match status" value="1"/>
</dbReference>
<name>A0A916S1E0_9HYPH</name>
<accession>A0A916S1E0</accession>
<dbReference type="EMBL" id="BMIF01000013">
    <property type="protein sequence ID" value="GGA77647.1"/>
    <property type="molecule type" value="Genomic_DNA"/>
</dbReference>
<evidence type="ECO:0000313" key="4">
    <source>
        <dbReference type="Proteomes" id="UP000636264"/>
    </source>
</evidence>
<dbReference type="RefSeq" id="WP_188722363.1">
    <property type="nucleotide sequence ID" value="NZ_BMIF01000013.1"/>
</dbReference>
<comment type="caution">
    <text evidence="3">The sequence shown here is derived from an EMBL/GenBank/DDBJ whole genome shotgun (WGS) entry which is preliminary data.</text>
</comment>
<dbReference type="InterPro" id="IPR006311">
    <property type="entry name" value="TAT_signal"/>
</dbReference>
<dbReference type="PANTHER" id="PTHR35936:SF17">
    <property type="entry name" value="ARGININE-BINDING EXTRACELLULAR PROTEIN ARTP"/>
    <property type="match status" value="1"/>
</dbReference>